<organism evidence="1 2">
    <name type="scientific">Cladophialophora chaetospira</name>
    <dbReference type="NCBI Taxonomy" id="386627"/>
    <lineage>
        <taxon>Eukaryota</taxon>
        <taxon>Fungi</taxon>
        <taxon>Dikarya</taxon>
        <taxon>Ascomycota</taxon>
        <taxon>Pezizomycotina</taxon>
        <taxon>Eurotiomycetes</taxon>
        <taxon>Chaetothyriomycetidae</taxon>
        <taxon>Chaetothyriales</taxon>
        <taxon>Herpotrichiellaceae</taxon>
        <taxon>Cladophialophora</taxon>
    </lineage>
</organism>
<proteinExistence type="predicted"/>
<dbReference type="EMBL" id="JAPDRK010000008">
    <property type="protein sequence ID" value="KAJ9610032.1"/>
    <property type="molecule type" value="Genomic_DNA"/>
</dbReference>
<protein>
    <submittedName>
        <fullName evidence="1">Uncharacterized protein</fullName>
    </submittedName>
</protein>
<keyword evidence="2" id="KW-1185">Reference proteome</keyword>
<name>A0AA39CJB0_9EURO</name>
<dbReference type="AlphaFoldDB" id="A0AA39CJB0"/>
<evidence type="ECO:0000313" key="2">
    <source>
        <dbReference type="Proteomes" id="UP001172673"/>
    </source>
</evidence>
<gene>
    <name evidence="1" type="ORF">H2200_006362</name>
</gene>
<evidence type="ECO:0000313" key="1">
    <source>
        <dbReference type="EMBL" id="KAJ9610032.1"/>
    </source>
</evidence>
<reference evidence="1" key="1">
    <citation type="submission" date="2022-10" db="EMBL/GenBank/DDBJ databases">
        <title>Culturing micro-colonial fungi from biological soil crusts in the Mojave desert and describing Neophaeococcomyces mojavensis, and introducing the new genera and species Taxawa tesnikishii.</title>
        <authorList>
            <person name="Kurbessoian T."/>
            <person name="Stajich J.E."/>
        </authorList>
    </citation>
    <scope>NUCLEOTIDE SEQUENCE</scope>
    <source>
        <strain evidence="1">TK_41</strain>
    </source>
</reference>
<sequence>MTTCKLDDPVSSSQYGAVESAVGSAFDRRSIDQVTKDSWECNELPMIAFEIGETTEIITPASARLQN</sequence>
<dbReference type="Proteomes" id="UP001172673">
    <property type="component" value="Unassembled WGS sequence"/>
</dbReference>
<comment type="caution">
    <text evidence="1">The sequence shown here is derived from an EMBL/GenBank/DDBJ whole genome shotgun (WGS) entry which is preliminary data.</text>
</comment>
<accession>A0AA39CJB0</accession>